<name>A0A6J7J086_9ZZZZ</name>
<evidence type="ECO:0000313" key="1">
    <source>
        <dbReference type="EMBL" id="CAB4935922.1"/>
    </source>
</evidence>
<gene>
    <name evidence="1" type="ORF">UFOPK3772_00567</name>
</gene>
<organism evidence="1">
    <name type="scientific">freshwater metagenome</name>
    <dbReference type="NCBI Taxonomy" id="449393"/>
    <lineage>
        <taxon>unclassified sequences</taxon>
        <taxon>metagenomes</taxon>
        <taxon>ecological metagenomes</taxon>
    </lineage>
</organism>
<protein>
    <submittedName>
        <fullName evidence="1">Unannotated protein</fullName>
    </submittedName>
</protein>
<sequence>MATIEETPAGLHVRLSRWERIGSLHSDLVIPHECIVSSDDVPDPWPILRGWRAPGTGIPFVIMLGTLRAHGLKDFCAIYRRRPARIIVCEGFAFARVIVTLPAVDRRAASAR</sequence>
<reference evidence="1" key="1">
    <citation type="submission" date="2020-05" db="EMBL/GenBank/DDBJ databases">
        <authorList>
            <person name="Chiriac C."/>
            <person name="Salcher M."/>
            <person name="Ghai R."/>
            <person name="Kavagutti S V."/>
        </authorList>
    </citation>
    <scope>NUCLEOTIDE SEQUENCE</scope>
</reference>
<proteinExistence type="predicted"/>
<dbReference type="EMBL" id="CAFBNE010000011">
    <property type="protein sequence ID" value="CAB4935922.1"/>
    <property type="molecule type" value="Genomic_DNA"/>
</dbReference>
<dbReference type="AlphaFoldDB" id="A0A6J7J086"/>
<accession>A0A6J7J086</accession>